<comment type="caution">
    <text evidence="1">The sequence shown here is derived from an EMBL/GenBank/DDBJ whole genome shotgun (WGS) entry which is preliminary data.</text>
</comment>
<evidence type="ECO:0000313" key="1">
    <source>
        <dbReference type="EMBL" id="RDY12340.1"/>
    </source>
</evidence>
<gene>
    <name evidence="1" type="ORF">CR513_02897</name>
</gene>
<keyword evidence="2" id="KW-1185">Reference proteome</keyword>
<name>A0A371IBF5_MUCPR</name>
<feature type="non-terminal residue" evidence="1">
    <location>
        <position position="1"/>
    </location>
</feature>
<sequence>MHYLKRAKWYIAHYWKSDRLEISRYCGFDFVGYQDRKRPTSRYVYMLVGGIISWKYINQSFIAPSFDHGCRVCILYSNNKRSSTKSKFIDIKFLIVKERVQNKQISIKHIGMSFILINLLTKELKPKVFHEHIAHMDVVP</sequence>
<accession>A0A371IBF5</accession>
<evidence type="ECO:0000313" key="2">
    <source>
        <dbReference type="Proteomes" id="UP000257109"/>
    </source>
</evidence>
<organism evidence="1 2">
    <name type="scientific">Mucuna pruriens</name>
    <name type="common">Velvet bean</name>
    <name type="synonym">Dolichos pruriens</name>
    <dbReference type="NCBI Taxonomy" id="157652"/>
    <lineage>
        <taxon>Eukaryota</taxon>
        <taxon>Viridiplantae</taxon>
        <taxon>Streptophyta</taxon>
        <taxon>Embryophyta</taxon>
        <taxon>Tracheophyta</taxon>
        <taxon>Spermatophyta</taxon>
        <taxon>Magnoliopsida</taxon>
        <taxon>eudicotyledons</taxon>
        <taxon>Gunneridae</taxon>
        <taxon>Pentapetalae</taxon>
        <taxon>rosids</taxon>
        <taxon>fabids</taxon>
        <taxon>Fabales</taxon>
        <taxon>Fabaceae</taxon>
        <taxon>Papilionoideae</taxon>
        <taxon>50 kb inversion clade</taxon>
        <taxon>NPAAA clade</taxon>
        <taxon>indigoferoid/millettioid clade</taxon>
        <taxon>Phaseoleae</taxon>
        <taxon>Mucuna</taxon>
    </lineage>
</organism>
<dbReference type="EMBL" id="QJKJ01000489">
    <property type="protein sequence ID" value="RDY12340.1"/>
    <property type="molecule type" value="Genomic_DNA"/>
</dbReference>
<reference evidence="1" key="1">
    <citation type="submission" date="2018-05" db="EMBL/GenBank/DDBJ databases">
        <title>Draft genome of Mucuna pruriens seed.</title>
        <authorList>
            <person name="Nnadi N.E."/>
            <person name="Vos R."/>
            <person name="Hasami M.H."/>
            <person name="Devisetty U.K."/>
            <person name="Aguiy J.C."/>
        </authorList>
    </citation>
    <scope>NUCLEOTIDE SEQUENCE [LARGE SCALE GENOMIC DNA]</scope>
    <source>
        <strain evidence="1">JCA_2017</strain>
    </source>
</reference>
<dbReference type="OrthoDB" id="1414623at2759"/>
<dbReference type="Proteomes" id="UP000257109">
    <property type="component" value="Unassembled WGS sequence"/>
</dbReference>
<proteinExistence type="predicted"/>
<dbReference type="AlphaFoldDB" id="A0A371IBF5"/>
<evidence type="ECO:0008006" key="3">
    <source>
        <dbReference type="Google" id="ProtNLM"/>
    </source>
</evidence>
<protein>
    <recommendedName>
        <fullName evidence="3">Retrovirus-related Pol polyprotein from transposon TNT 1-94</fullName>
    </recommendedName>
</protein>